<evidence type="ECO:0000313" key="1">
    <source>
        <dbReference type="EMBL" id="ELR73282.1"/>
    </source>
</evidence>
<dbReference type="eggNOG" id="ENOG5032VWM">
    <property type="taxonomic scope" value="Bacteria"/>
</dbReference>
<accession>L8K1G3</accession>
<reference evidence="1 2" key="1">
    <citation type="submission" date="2012-12" db="EMBL/GenBank/DDBJ databases">
        <title>Genome assembly of Fulvivirga imtechensis AK7.</title>
        <authorList>
            <person name="Nupur N."/>
            <person name="Khatri I."/>
            <person name="Kumar R."/>
            <person name="Subramanian S."/>
            <person name="Pinnaka A."/>
        </authorList>
    </citation>
    <scope>NUCLEOTIDE SEQUENCE [LARGE SCALE GENOMIC DNA]</scope>
    <source>
        <strain evidence="1 2">AK7</strain>
    </source>
</reference>
<dbReference type="Pfam" id="PF11964">
    <property type="entry name" value="SpoIIAA-like"/>
    <property type="match status" value="1"/>
</dbReference>
<keyword evidence="2" id="KW-1185">Reference proteome</keyword>
<comment type="caution">
    <text evidence="1">The sequence shown here is derived from an EMBL/GenBank/DDBJ whole genome shotgun (WGS) entry which is preliminary data.</text>
</comment>
<dbReference type="InterPro" id="IPR038396">
    <property type="entry name" value="SpoIIAA-like_sf"/>
</dbReference>
<sequence>MIEILTKVHDDTLAIRMSGEITSSDYDLIIPLLEDKIRIHGKINLYCEMEELDEVEPKAVWKDLKFDIKHFNDFKRVAIVGDKQWLEWGAKFAKPFTSAKVKYFDKTEKATAMEWVMLSETEEHRR</sequence>
<gene>
    <name evidence="1" type="ORF">C900_04134</name>
</gene>
<dbReference type="OrthoDB" id="9811577at2"/>
<evidence type="ECO:0008006" key="3">
    <source>
        <dbReference type="Google" id="ProtNLM"/>
    </source>
</evidence>
<dbReference type="InterPro" id="IPR036513">
    <property type="entry name" value="STAS_dom_sf"/>
</dbReference>
<name>L8K1G3_9BACT</name>
<dbReference type="RefSeq" id="WP_009577862.1">
    <property type="nucleotide sequence ID" value="NZ_AMZN01000006.1"/>
</dbReference>
<dbReference type="EMBL" id="AMZN01000006">
    <property type="protein sequence ID" value="ELR73282.1"/>
    <property type="molecule type" value="Genomic_DNA"/>
</dbReference>
<dbReference type="STRING" id="1237149.C900_04134"/>
<proteinExistence type="predicted"/>
<dbReference type="Proteomes" id="UP000011135">
    <property type="component" value="Unassembled WGS sequence"/>
</dbReference>
<evidence type="ECO:0000313" key="2">
    <source>
        <dbReference type="Proteomes" id="UP000011135"/>
    </source>
</evidence>
<organism evidence="1 2">
    <name type="scientific">Fulvivirga imtechensis AK7</name>
    <dbReference type="NCBI Taxonomy" id="1237149"/>
    <lineage>
        <taxon>Bacteria</taxon>
        <taxon>Pseudomonadati</taxon>
        <taxon>Bacteroidota</taxon>
        <taxon>Cytophagia</taxon>
        <taxon>Cytophagales</taxon>
        <taxon>Fulvivirgaceae</taxon>
        <taxon>Fulvivirga</taxon>
    </lineage>
</organism>
<dbReference type="InterPro" id="IPR021866">
    <property type="entry name" value="SpoIIAA-like"/>
</dbReference>
<dbReference type="AlphaFoldDB" id="L8K1G3"/>
<dbReference type="Gene3D" id="3.40.50.10600">
    <property type="entry name" value="SpoIIaa-like domains"/>
    <property type="match status" value="1"/>
</dbReference>
<protein>
    <recommendedName>
        <fullName evidence="3">STAS/SEC14 domain-containing protein</fullName>
    </recommendedName>
</protein>
<dbReference type="SUPFAM" id="SSF52091">
    <property type="entry name" value="SpoIIaa-like"/>
    <property type="match status" value="1"/>
</dbReference>